<protein>
    <submittedName>
        <fullName evidence="1">Uncharacterized protein</fullName>
    </submittedName>
</protein>
<proteinExistence type="predicted"/>
<dbReference type="InParanoid" id="M1DP26"/>
<evidence type="ECO:0000313" key="1">
    <source>
        <dbReference type="EnsemblPlants" id="PGSC0003DMT400092094"/>
    </source>
</evidence>
<evidence type="ECO:0000313" key="2">
    <source>
        <dbReference type="Proteomes" id="UP000011115"/>
    </source>
</evidence>
<name>M1DP26_SOLTU</name>
<accession>M1DP26</accession>
<dbReference type="AlphaFoldDB" id="M1DP26"/>
<organism evidence="1 2">
    <name type="scientific">Solanum tuberosum</name>
    <name type="common">Potato</name>
    <dbReference type="NCBI Taxonomy" id="4113"/>
    <lineage>
        <taxon>Eukaryota</taxon>
        <taxon>Viridiplantae</taxon>
        <taxon>Streptophyta</taxon>
        <taxon>Embryophyta</taxon>
        <taxon>Tracheophyta</taxon>
        <taxon>Spermatophyta</taxon>
        <taxon>Magnoliopsida</taxon>
        <taxon>eudicotyledons</taxon>
        <taxon>Gunneridae</taxon>
        <taxon>Pentapetalae</taxon>
        <taxon>asterids</taxon>
        <taxon>lamiids</taxon>
        <taxon>Solanales</taxon>
        <taxon>Solanaceae</taxon>
        <taxon>Solanoideae</taxon>
        <taxon>Solaneae</taxon>
        <taxon>Solanum</taxon>
    </lineage>
</organism>
<dbReference type="Gramene" id="PGSC0003DMT400092094">
    <property type="protein sequence ID" value="PGSC0003DMT400092094"/>
    <property type="gene ID" value="PGSC0003DMG400041665"/>
</dbReference>
<dbReference type="EnsemblPlants" id="PGSC0003DMT400092094">
    <property type="protein sequence ID" value="PGSC0003DMT400092094"/>
    <property type="gene ID" value="PGSC0003DMG400041665"/>
</dbReference>
<reference evidence="1" key="2">
    <citation type="submission" date="2015-06" db="UniProtKB">
        <authorList>
            <consortium name="EnsemblPlants"/>
        </authorList>
    </citation>
    <scope>IDENTIFICATION</scope>
    <source>
        <strain evidence="1">DM1-3 516 R44</strain>
    </source>
</reference>
<dbReference type="Proteomes" id="UP000011115">
    <property type="component" value="Unassembled WGS sequence"/>
</dbReference>
<reference evidence="2" key="1">
    <citation type="journal article" date="2011" name="Nature">
        <title>Genome sequence and analysis of the tuber crop potato.</title>
        <authorList>
            <consortium name="The Potato Genome Sequencing Consortium"/>
        </authorList>
    </citation>
    <scope>NUCLEOTIDE SEQUENCE [LARGE SCALE GENOMIC DNA]</scope>
    <source>
        <strain evidence="2">cv. DM1-3 516 R44</strain>
    </source>
</reference>
<dbReference type="HOGENOM" id="CLU_2296692_0_0_1"/>
<dbReference type="PaxDb" id="4113-PGSC0003DMT400092094"/>
<sequence length="101" mass="11758">MKVHRRGTRSSRLASSMPNIVRALVYHTQINGMKQRSKSLGEFHLTFTMSHQCYEINSFEDFFSSQIVFNHNTSRLSSVKVIPLPQVMFKISTLPYGHRQR</sequence>
<keyword evidence="2" id="KW-1185">Reference proteome</keyword>